<evidence type="ECO:0000259" key="1">
    <source>
        <dbReference type="Pfam" id="PF00557"/>
    </source>
</evidence>
<name>A0ABZ2HHV8_9RHOB</name>
<dbReference type="SUPFAM" id="SSF55920">
    <property type="entry name" value="Creatinase/aminopeptidase"/>
    <property type="match status" value="1"/>
</dbReference>
<dbReference type="CDD" id="cd01066">
    <property type="entry name" value="APP_MetAP"/>
    <property type="match status" value="1"/>
</dbReference>
<evidence type="ECO:0000313" key="3">
    <source>
        <dbReference type="EMBL" id="WWR47335.1"/>
    </source>
</evidence>
<dbReference type="Gene3D" id="3.90.230.10">
    <property type="entry name" value="Creatinase/methionine aminopeptidase superfamily"/>
    <property type="match status" value="1"/>
</dbReference>
<organism evidence="3 4">
    <name type="scientific">Roseovarius phycicola</name>
    <dbReference type="NCBI Taxonomy" id="3080976"/>
    <lineage>
        <taxon>Bacteria</taxon>
        <taxon>Pseudomonadati</taxon>
        <taxon>Pseudomonadota</taxon>
        <taxon>Alphaproteobacteria</taxon>
        <taxon>Rhodobacterales</taxon>
        <taxon>Roseobacteraceae</taxon>
        <taxon>Roseovarius</taxon>
    </lineage>
</organism>
<dbReference type="EMBL" id="CP146069">
    <property type="protein sequence ID" value="WWR47335.1"/>
    <property type="molecule type" value="Genomic_DNA"/>
</dbReference>
<evidence type="ECO:0000259" key="2">
    <source>
        <dbReference type="Pfam" id="PF01321"/>
    </source>
</evidence>
<dbReference type="InterPro" id="IPR050659">
    <property type="entry name" value="Peptidase_M24B"/>
</dbReference>
<dbReference type="PANTHER" id="PTHR46112:SF2">
    <property type="entry name" value="XAA-PRO AMINOPEPTIDASE P-RELATED"/>
    <property type="match status" value="1"/>
</dbReference>
<keyword evidence="4" id="KW-1185">Reference proteome</keyword>
<dbReference type="InterPro" id="IPR036005">
    <property type="entry name" value="Creatinase/aminopeptidase-like"/>
</dbReference>
<dbReference type="InterPro" id="IPR029149">
    <property type="entry name" value="Creatin/AminoP/Spt16_N"/>
</dbReference>
<reference evidence="3 4" key="1">
    <citation type="submission" date="2023-10" db="EMBL/GenBank/DDBJ databases">
        <title>Roseovarius strain S88 nov., isolated from a marine algae.</title>
        <authorList>
            <person name="Lee M.W."/>
            <person name="Lee J.K."/>
            <person name="Kim J.M."/>
            <person name="Choi D.G."/>
            <person name="Baek J.H."/>
            <person name="Bayburt H."/>
            <person name="Jung J.J."/>
            <person name="Han D.M."/>
            <person name="Jeon C.O."/>
        </authorList>
    </citation>
    <scope>NUCLEOTIDE SEQUENCE [LARGE SCALE GENOMIC DNA]</scope>
    <source>
        <strain evidence="3 4">S88</strain>
    </source>
</reference>
<feature type="domain" description="Creatinase N-terminal" evidence="2">
    <location>
        <begin position="7"/>
        <end position="142"/>
    </location>
</feature>
<dbReference type="Pfam" id="PF01321">
    <property type="entry name" value="Creatinase_N"/>
    <property type="match status" value="1"/>
</dbReference>
<dbReference type="RefSeq" id="WP_338550165.1">
    <property type="nucleotide sequence ID" value="NZ_CP146069.1"/>
</dbReference>
<dbReference type="SUPFAM" id="SSF53092">
    <property type="entry name" value="Creatinase/prolidase N-terminal domain"/>
    <property type="match status" value="1"/>
</dbReference>
<dbReference type="Pfam" id="PF00557">
    <property type="entry name" value="Peptidase_M24"/>
    <property type="match status" value="1"/>
</dbReference>
<proteinExistence type="predicted"/>
<gene>
    <name evidence="3" type="ORF">RZ517_03905</name>
</gene>
<dbReference type="Proteomes" id="UP001364156">
    <property type="component" value="Chromosome"/>
</dbReference>
<protein>
    <submittedName>
        <fullName evidence="3">Xaa-Pro peptidase family protein</fullName>
    </submittedName>
</protein>
<feature type="domain" description="Peptidase M24" evidence="1">
    <location>
        <begin position="151"/>
        <end position="365"/>
    </location>
</feature>
<accession>A0ABZ2HHV8</accession>
<evidence type="ECO:0000313" key="4">
    <source>
        <dbReference type="Proteomes" id="UP001364156"/>
    </source>
</evidence>
<dbReference type="InterPro" id="IPR000994">
    <property type="entry name" value="Pept_M24"/>
</dbReference>
<dbReference type="InterPro" id="IPR000587">
    <property type="entry name" value="Creatinase_N"/>
</dbReference>
<dbReference type="PANTHER" id="PTHR46112">
    <property type="entry name" value="AMINOPEPTIDASE"/>
    <property type="match status" value="1"/>
</dbReference>
<dbReference type="Gene3D" id="3.40.350.10">
    <property type="entry name" value="Creatinase/prolidase N-terminal domain"/>
    <property type="match status" value="1"/>
</dbReference>
<sequence length="383" mass="42307">MKMFAQRLQGLRARMRDTGMDVALITDEDNVYYLTGYFDYLHMDFGRPTVLIVRAEGETLLVTPTIDLNTAQATAHVDRISAWNDGMGEEWRAELPGALKTAQTVGIELERMPPLVRTYIDELVSLEKLINASPILADMRMIKSSQELQLARHAGQVANAMMQAGRDAIADGTPEYEVALATTQAGTRKAAELLSAYYDDRDMSPNTHFLQIMASGDTITKTHHRATTRIMRRGEPVFLCFCGMTNFHRFKLGFDRTFWIGDIGEKLQEKVYEVAVASQAAALDALRPGVTAESVHAAYAEVIQSAGFEYPFRCGRATGFSFLEQPQLVTGDKTVLKPGMVLAVDGSVSVDTFRAQVGDSVIITEDGWEAVTEHPKSVSDVIL</sequence>